<reference evidence="4 5" key="1">
    <citation type="submission" date="2020-09" db="EMBL/GenBank/DDBJ databases">
        <authorList>
            <person name="Kim M.K."/>
        </authorList>
    </citation>
    <scope>NUCLEOTIDE SEQUENCE [LARGE SCALE GENOMIC DNA]</scope>
    <source>
        <strain evidence="4 5">BT646</strain>
    </source>
</reference>
<dbReference type="CDD" id="cd01185">
    <property type="entry name" value="INTN1_C_like"/>
    <property type="match status" value="1"/>
</dbReference>
<dbReference type="InterPro" id="IPR025269">
    <property type="entry name" value="SAM-like_dom"/>
</dbReference>
<dbReference type="Gene3D" id="1.10.443.10">
    <property type="entry name" value="Intergrase catalytic core"/>
    <property type="match status" value="1"/>
</dbReference>
<dbReference type="InterPro" id="IPR002104">
    <property type="entry name" value="Integrase_catalytic"/>
</dbReference>
<gene>
    <name evidence="4" type="ORF">IC231_15530</name>
</gene>
<dbReference type="RefSeq" id="WP_190785407.1">
    <property type="nucleotide sequence ID" value="NZ_JACWZZ010000003.1"/>
</dbReference>
<keyword evidence="1" id="KW-0238">DNA-binding</keyword>
<evidence type="ECO:0000259" key="3">
    <source>
        <dbReference type="PROSITE" id="PS51898"/>
    </source>
</evidence>
<dbReference type="Pfam" id="PF00589">
    <property type="entry name" value="Phage_integrase"/>
    <property type="match status" value="1"/>
</dbReference>
<evidence type="ECO:0000256" key="2">
    <source>
        <dbReference type="ARBA" id="ARBA00023172"/>
    </source>
</evidence>
<dbReference type="Pfam" id="PF13102">
    <property type="entry name" value="Phage_int_SAM_5"/>
    <property type="match status" value="1"/>
</dbReference>
<name>A0ABR8JM36_9BACT</name>
<dbReference type="EMBL" id="JACWZZ010000003">
    <property type="protein sequence ID" value="MBD2716455.1"/>
    <property type="molecule type" value="Genomic_DNA"/>
</dbReference>
<keyword evidence="5" id="KW-1185">Reference proteome</keyword>
<evidence type="ECO:0000313" key="4">
    <source>
        <dbReference type="EMBL" id="MBD2716455.1"/>
    </source>
</evidence>
<evidence type="ECO:0000313" key="5">
    <source>
        <dbReference type="Proteomes" id="UP000642468"/>
    </source>
</evidence>
<sequence>MSLKVVLRNATDSKPLGNVYVQYAWDGQSKRFAVGARGLKVHKDGFEAGELVKCIGAEWKEHNATVKAGNAEIAVTVGALSKIVKRFVEDNGVAPSGEVLEELYLSNTGKLSGEARAEEKTFWKHLEAYQIELLAKVERKEARANTVRSLNPLFTLLREYEVAHGVRLTWSSFDYKMLDSLNEFIVGQGKRNSSIRTRFAKLKAVLNHFVKIGVCKHVAFREYRMKREQLSAPKGQRIIALSDAEFDEWMSLDLGGKKRLEYARDLFTLSCATGLRYSDVKRVGWQNVEAGCIEITTVKTREQLHIPLNAISRAILDKYPSGMKHIDNNDYNEDLRVIAGRCKSLQKQVAQITYSGQKEIEVIAPKAEFITSHVARKTFVTRCLLKGIPEFKIRKWTGHKDLSSFEKYIDTIVGQAEFMEKFN</sequence>
<dbReference type="SUPFAM" id="SSF56349">
    <property type="entry name" value="DNA breaking-rejoining enzymes"/>
    <property type="match status" value="1"/>
</dbReference>
<comment type="caution">
    <text evidence="4">The sequence shown here is derived from an EMBL/GenBank/DDBJ whole genome shotgun (WGS) entry which is preliminary data.</text>
</comment>
<dbReference type="PROSITE" id="PS51898">
    <property type="entry name" value="TYR_RECOMBINASE"/>
    <property type="match status" value="1"/>
</dbReference>
<protein>
    <submittedName>
        <fullName evidence="4">Integrase catalytic domain-containing protein</fullName>
    </submittedName>
</protein>
<dbReference type="Gene3D" id="1.10.150.130">
    <property type="match status" value="1"/>
</dbReference>
<dbReference type="InterPro" id="IPR011010">
    <property type="entry name" value="DNA_brk_join_enz"/>
</dbReference>
<keyword evidence="2" id="KW-0233">DNA recombination</keyword>
<organism evidence="4 5">
    <name type="scientific">Hymenobacter duratus</name>
    <dbReference type="NCBI Taxonomy" id="2771356"/>
    <lineage>
        <taxon>Bacteria</taxon>
        <taxon>Pseudomonadati</taxon>
        <taxon>Bacteroidota</taxon>
        <taxon>Cytophagia</taxon>
        <taxon>Cytophagales</taxon>
        <taxon>Hymenobacteraceae</taxon>
        <taxon>Hymenobacter</taxon>
    </lineage>
</organism>
<dbReference type="InterPro" id="IPR013762">
    <property type="entry name" value="Integrase-like_cat_sf"/>
</dbReference>
<dbReference type="Proteomes" id="UP000642468">
    <property type="component" value="Unassembled WGS sequence"/>
</dbReference>
<proteinExistence type="predicted"/>
<evidence type="ECO:0000256" key="1">
    <source>
        <dbReference type="ARBA" id="ARBA00023125"/>
    </source>
</evidence>
<dbReference type="InterPro" id="IPR010998">
    <property type="entry name" value="Integrase_recombinase_N"/>
</dbReference>
<feature type="domain" description="Tyr recombinase" evidence="3">
    <location>
        <begin position="236"/>
        <end position="423"/>
    </location>
</feature>
<accession>A0ABR8JM36</accession>